<dbReference type="InterPro" id="IPR036465">
    <property type="entry name" value="vWFA_dom_sf"/>
</dbReference>
<dbReference type="InterPro" id="IPR041690">
    <property type="entry name" value="Cadherin_5"/>
</dbReference>
<dbReference type="Pfam" id="PF13519">
    <property type="entry name" value="VWA_2"/>
    <property type="match status" value="1"/>
</dbReference>
<dbReference type="InterPro" id="IPR018511">
    <property type="entry name" value="Hemolysin-typ_Ca-bd_CS"/>
</dbReference>
<dbReference type="NCBIfam" id="NF033682">
    <property type="entry name" value="retention_LapA"/>
    <property type="match status" value="1"/>
</dbReference>
<dbReference type="SUPFAM" id="SSF51120">
    <property type="entry name" value="beta-Roll"/>
    <property type="match status" value="2"/>
</dbReference>
<keyword evidence="1" id="KW-0106">Calcium</keyword>
<name>A0AAX3PF35_AERHY</name>
<dbReference type="InterPro" id="IPR001343">
    <property type="entry name" value="Hemolysn_Ca-bd"/>
</dbReference>
<dbReference type="Gene3D" id="2.40.30.290">
    <property type="match status" value="9"/>
</dbReference>
<dbReference type="GO" id="GO:0005509">
    <property type="term" value="F:calcium ion binding"/>
    <property type="evidence" value="ECO:0007669"/>
    <property type="project" value="InterPro"/>
</dbReference>
<dbReference type="SUPFAM" id="SSF53300">
    <property type="entry name" value="vWA-like"/>
    <property type="match status" value="1"/>
</dbReference>
<dbReference type="PROSITE" id="PS50234">
    <property type="entry name" value="VWFA"/>
    <property type="match status" value="1"/>
</dbReference>
<dbReference type="CDD" id="cd00198">
    <property type="entry name" value="vWFA"/>
    <property type="match status" value="1"/>
</dbReference>
<evidence type="ECO:0000313" key="4">
    <source>
        <dbReference type="EMBL" id="WEE29035.1"/>
    </source>
</evidence>
<evidence type="ECO:0000259" key="3">
    <source>
        <dbReference type="PROSITE" id="PS50234"/>
    </source>
</evidence>
<evidence type="ECO:0000256" key="2">
    <source>
        <dbReference type="SAM" id="MobiDB-lite"/>
    </source>
</evidence>
<dbReference type="Gene3D" id="2.150.10.10">
    <property type="entry name" value="Serralysin-like metalloprotease, C-terminal"/>
    <property type="match status" value="1"/>
</dbReference>
<dbReference type="Gene3D" id="2.60.40.1200">
    <property type="match status" value="2"/>
</dbReference>
<accession>A0AAX3PF35</accession>
<reference evidence="4" key="1">
    <citation type="submission" date="2023-02" db="EMBL/GenBank/DDBJ databases">
        <title>The sequence of Aeromonas hydrophila K533.</title>
        <authorList>
            <person name="Luo X."/>
        </authorList>
    </citation>
    <scope>NUCLEOTIDE SEQUENCE</scope>
    <source>
        <strain evidence="4">K533</strain>
    </source>
</reference>
<dbReference type="InterPro" id="IPR002035">
    <property type="entry name" value="VWF_A"/>
</dbReference>
<dbReference type="InterPro" id="IPR011049">
    <property type="entry name" value="Serralysin-like_metalloprot_C"/>
</dbReference>
<feature type="domain" description="VWFA" evidence="3">
    <location>
        <begin position="4036"/>
        <end position="4246"/>
    </location>
</feature>
<dbReference type="Pfam" id="PF17963">
    <property type="entry name" value="Big_9"/>
    <property type="match status" value="1"/>
</dbReference>
<feature type="region of interest" description="Disordered" evidence="2">
    <location>
        <begin position="56"/>
        <end position="87"/>
    </location>
</feature>
<dbReference type="Pfam" id="PF17892">
    <property type="entry name" value="Cadherin_5"/>
    <property type="match status" value="1"/>
</dbReference>
<dbReference type="Proteomes" id="UP001214666">
    <property type="component" value="Chromosome"/>
</dbReference>
<feature type="region of interest" description="Disordered" evidence="2">
    <location>
        <begin position="4154"/>
        <end position="4177"/>
    </location>
</feature>
<evidence type="ECO:0000313" key="5">
    <source>
        <dbReference type="Proteomes" id="UP001214666"/>
    </source>
</evidence>
<dbReference type="PRINTS" id="PR00313">
    <property type="entry name" value="CABNDNGRPT"/>
</dbReference>
<dbReference type="Pfam" id="PF19116">
    <property type="entry name" value="DUF5801"/>
    <property type="match status" value="20"/>
</dbReference>
<dbReference type="Gene3D" id="3.40.50.410">
    <property type="entry name" value="von Willebrand factor, type A domain"/>
    <property type="match status" value="1"/>
</dbReference>
<dbReference type="Pfam" id="PF00353">
    <property type="entry name" value="HemolysinCabind"/>
    <property type="match status" value="2"/>
</dbReference>
<dbReference type="InterPro" id="IPR043824">
    <property type="entry name" value="DUF5801"/>
</dbReference>
<protein>
    <submittedName>
        <fullName evidence="4">Retention module-containing protein</fullName>
    </submittedName>
</protein>
<dbReference type="NCBIfam" id="TIGR03661">
    <property type="entry name" value="T1SS_VCA0849"/>
    <property type="match status" value="1"/>
</dbReference>
<dbReference type="InterPro" id="IPR047777">
    <property type="entry name" value="LapA-like_RM"/>
</dbReference>
<dbReference type="EMBL" id="CP118942">
    <property type="protein sequence ID" value="WEE29035.1"/>
    <property type="molecule type" value="Genomic_DNA"/>
</dbReference>
<proteinExistence type="predicted"/>
<organism evidence="4 5">
    <name type="scientific">Aeromonas hydrophila</name>
    <dbReference type="NCBI Taxonomy" id="644"/>
    <lineage>
        <taxon>Bacteria</taxon>
        <taxon>Pseudomonadati</taxon>
        <taxon>Pseudomonadota</taxon>
        <taxon>Gammaproteobacteria</taxon>
        <taxon>Aeromonadales</taxon>
        <taxon>Aeromonadaceae</taxon>
        <taxon>Aeromonas</taxon>
    </lineage>
</organism>
<feature type="compositionally biased region" description="Polar residues" evidence="2">
    <location>
        <begin position="4154"/>
        <end position="4167"/>
    </location>
</feature>
<dbReference type="PROSITE" id="PS00330">
    <property type="entry name" value="HEMOLYSIN_CALCIUM"/>
    <property type="match status" value="4"/>
</dbReference>
<dbReference type="SMART" id="SM00327">
    <property type="entry name" value="VWA"/>
    <property type="match status" value="1"/>
</dbReference>
<evidence type="ECO:0000256" key="1">
    <source>
        <dbReference type="ARBA" id="ARBA00022837"/>
    </source>
</evidence>
<gene>
    <name evidence="4" type="ORF">PY771_12245</name>
</gene>
<sequence length="4721" mass="466632">MRTQIIDKTVVVSSIEGSVQIVLADGSSRPLQKGEILQPGAKLNIADDAKLELAPYDDSPAAATPDAPAHDAPAPGQPQAPDAGTAASPDIAALQKSILQGVDPTQNFEASAAGGAPAAGGGGGIGGVAGASGNGGFVTIDRIGDATIAAAGFDTTYQTDPVVDTQQVVEPLLVNELTDQGEQLVVAEDGVLNGNLLDNTVNTDGPSAASVLLFSWGGNANVAVGTSVTIDGIGTLVVNGDGSFTFTPAPNYDGAVPPVVYTVTDGTDTVQSTLELTITPVNDLADQGENVVVTEDAAVSGNLLDNTVDNDGPQAATVTGFSWGGLANTTLGTPVTLAGVGTLLVNADGSYQFTPATNYDGPVPAVSYTVTDGTDSVQAILTITITPVDEPVELAGLQLEGGELTLNEASLAGGSNPNAAAVTQSGIFTFSAADGVQSLTLGGVALVTNGQAVTAFPQTITSPLGNQLIVTGINYNPVTGTGSVNYSYTLGGSETHTQPANDNSLSESFSVVLVDTDGDNTSGSLDVVILDDVPSVTLTTNSEGLGSVSVDESLVSLDGVGTDGVASATLSAADVQAQFNPAFGADGAGSIGYSLALTGTNVVSGLYAVDPAAANGQGAAIVLNQVGNVITGSAGGVDYFTLTINPSTGEVTLALLDNVWHGDTTNADDSVALTLGQGVLTLVQTVTDADGDSASAAVDLGANGVFRFEDDGPRAGLAVEAPSLGATVDESLVSLGGVGTDGVASATLSAADVQAQFNLAFGADGAGSIGYSLALTGTNVVSGLYAVDPAAANGQGAAIVLNQVGNVITGSAGGVDYFTLTINPTTGEVTLALLDNVWHGDTTNADDSVALTLGQGVLTLVQTVTDADGDSASAAVDLGANGVFRFEDDGPRAGLAVEAPSLGATVDESLVSLGGVGTDGVASATLSAANVQAQFNPAFGADGAGSIGYSLALTGTNVASGLYAVDPAAANGQGAAIVLNQVGNVITGSAGGVDYFTLTINPSTGEVTLALLDNVWHGDTTNADDSVALTLGQGVLTLVQTVTDADGDSASASVDLGANGVFRFEDDGPRAGLAEEAPRLGATVDESLVSLGGVGTDGVASATLSAADVQAQFNPAFGADGAGSIGYSLALTGTNVVSGLYAVDPAAANGQGAAIVLNQVGNIITGSAGGVDYFTLTINPSTGEVTLALLDNVWHGDTTNADDSVALTLGQGVLTLVQTVTDADGDSASASVDLGANGVFRFEDDGPRAGLAEEAPRLGATVDESLVSLGGVGTDGVASATLSAADVQAQFNPAFGADGAGSIGYSLALTGTNVVSGLYAVDPAAANGQGAAIVLNQVGNVITGSAGGVDYFTLTINPSTGEVTLALLDNVWHGDTTNADDSVALTLGQGVLTLVQTVTDADGDSASASVDLGANGVFRFEDDGPRAGLAEEAPRLGATVDESLVSLGGVGTDGVASATLSAADVQAQFNPAFGADGAGSIGYSLALTGTNVVSGLYAVDPAAANGQGAAIVLNQVGNVITGSAGGVDYFTLTINPSTGEVTLALLDNVWHGDTTNADDSVALTLGQGVLTLVQTVTDADGDSASASVDLGANGVFRFEDDGPRAGLAEEAPRLGATVDESLVSLGGVGTDGVASATLSAADVQAQFNPAFGADGAGSIGYSLALTGTNVVSGLYAVDPAAANGQGAAIVLNQVGNVITGSAGGVDYFTLTINPSTGEVTLALLDNVWHGDTTNADDSVALTLGQGVLTLVQTVTDADGDSASASVDLGANGVFRFEDDGPRAGLAEEAPRLGATVDESLVSLGGVGTDGVASATLSAADVQAQFNPAFGADGAGSIGYSLALTGTNVVSGLYAVDPAAANGQGAAIVLNQVGNVITGSAGGVDYFTLTINPSTGEVTLALLDNVWHGDTTNADDSVALTLGQGVLTLVQTVTDADGDSASASVDLGANGVFRFEDDGPRAGLAEEAPRLGATVDESLVSLGGVGTDGVASATLSAADVQAQFNPAFGADGAGSIGYSLALTGTNVVSGLYAVDPAAANGQGAAIVLNQVGNVITGSAGGVDYFTLTINPSTGEVTLALLDNVWHGDTTNADDSVALTLGQGVLTLVQTVTDADGDSASAAVDLGANGVFRFEDDGPSVTINAVADGGITLTTQDAQTIDAASDTATGSFAAAFLAAAVPSYGADGPGTTTVSGYSLSVTDSNSGLTSNGLAITLTKVGSDIVGSTSAGEVFRISVASNGTVTLTQSAELDHLPEDVDNSNDNNLISLANGKVLLSATVTVVDGDNDTATGTVSADLGGNIRFEDDVPSVTINAVADGGITLTTQDAQTIDAASDTATGSFAAAFLAAAVPSYGADGPGTTTVSGYSLSVTDSNSGLTSNGLAITLTKVGSDIVGSTSAGEVFRISVASNGTVTLTQSAELDHLPEDVDNSNDNNLISLANGKVLLSATVTVVDGDNDTATGTVSADLGGNIRFEDDVPSVTINAVADGGITLTTQDAQTIDAASDTATGSFAAAFLAAAVPSYGADGPGTTTVSGYSLSVTDSNSGLTSNGLAITLTKVGSDIVGSTSAGEVFRISVASNGTVTLTQSAELDHLPEDVDNSNDNNLISLANGKVLLSATVTVVDGDNDTATGTVSADLGGNIRFEDDVPSVTINAVADGGITLTTQDAQTIDAASDTATGSFAAAFLAAAVPSYGADGPGTTTVSGYSLSVTDSNSGLTSNGLAITLTKVGSDIVGSTSAGEVFRISVASNGTVTLTQSAELDHLPEDVDNSNDNNLISLANGKVLLSATVTVVDGDNDTATGTVSADLGGNIRFEDDVPSVTINAVADGGITLTTQDAQTIDAASDTATGSFAAAFLAAAVPSYGADGPGTTTVSGYSLSVTDSNSGLTSNGLAITLTKVGSDIVGSTSAGEVFRISVASNGTVTLTQSAELDHLPEDVDNSNDNNLISLANGKVLLSATVTVVDGDNDTATGTVSADLGGNIRFEDDVPSVTINAVADGGITLTTQDAQTIDAASDTATGSFAAAFLAAAVPSYGADGPGTTTVSGYSLSVTDSNSGLTSNGLAITLTKVGSDIVGSTSAGEVFRISVASNGTVTLTQSAELDHLPEDVDNSNDNNLISLANGKVLLSATVTVVDGDNDTATGTVSADLGGNIRFEDDVPSVTINAVADGGITLTTQDAQTIDAASDTATGSFAAAFLAAAVPSYGADGPGTTTVSGYSLSVTDSNSGLTSNGLAITLTKVGSDIVGSTSAGEVFRISVASNGTVTLTQSAELDHLPEDVDNSNDNNLISLANGKVLLSATVTVVDGDNDTATGTVSADLGGNIRFEDDVPSVTINAVADGGITLTTQDAQTIDAASDTATGSFAAAFLAAAVPSYGADGPGTTTVSGYSLSVTDSNSGLTSNGLAITLTKVGSDIVGSTSAGEVFRISVASNGTVTLTQSAELDHLPEDVDNSNDNNLISLANGKVLLSATVTVVDGDNDTATGTVSADLGGNIRFEDDVPSVTINAVADGGITLTTQDAQTIDAASDTATGSFAAAFLAAAVPSYGADGPGTTTVSGYSLSVTDSNSGLTSNGLAITLTKVGSDIVGSTSAGEVFRISVASNGTVTLTQSAELDHLPEDVDNSNDNNLISLANGKVLLSATVTVVDGDNDTATGTVSADLGGNIRFEDDVPSVTINAVADGGITLTTQDAQTIDAASDTATGSFAAAFLAAAVPSYGADGPGTTTVSGYSLSVTDSNSGLTSNGLAITLTKVGSDIVGSTSAGEVFRISVASNGTVTLTQSAELDHLPEDVDNSNDNNLISLANGKVLLSATVTVVDGDNDTATGTVSADLGGNIRFEDDVPSVTINAVADGGITLTTQDAQTIDAASDTATGSFAAAFLAAAVPSYGADGPGTTTVSGYSLSVTDSNSGLTSNGLAITLTKVGSDIVGSTSAGEVFRISVASNGTVTLTQSAELDHLPEDVDNSNDNNLISLANGKVLLSATVTVVDGDNDTATGTVSADLGGNIRFEDDVPTANPVTNAGQATQVQNTNLMLILDISGSMDYDSGYQGMTRMQVMQKSALELLDKYSAYGNVMVNIITFATSATNPTGVWVNVDTAKAIILGLVSTDSTNYDDALNEAIKAFGDTGKLANAQNVSYFMSDGEPNANALSGSPATVPDGNNSLGGGDGIDGDGTTLTGEAKDWADFLKANDINSFALGMGSGSTASALDPIAYNGVSEVNTTSLIVTDFSQLAATLLSTVVAPPLSGLLLNGGLTASTGADGGWIGSITVAGVTYHYDQKTDISSVTGGTSAGTFNTATNEWSISVAGGILKVDMDNGAYTFTPPSVIPFGGISQVFGYNVIDHDGDTAASTLSLIINPAIGPTVVRDDFVITNQDPSTIPDWALLANDTGPLAATQVITGVSGAVGGTVTDGAGSVVFDDTSGSATPSAYDGSFNYTNSTTTDPAKVFVDVQSGSTLTGSYLDEVLIGGSGNDTLNGNAGNDILLGGAGNDNLNGGEGNDILVGGAGNDTLNGGNGNDTASYLDSTAGVTVIVNGNNQITGGAGTDSLSNMENLIGSMFNDSLTGDGNANVLSGLAGNDILIGGGGDDMLIGGAGSDTMTGGTGKDTFKWMAGDAGGIDTIKDFTTGANGDVLDLSELLSGEHTNAATLDQYFNFASGPGSNKSTLTIDLDGSGSASTTHTIFFDNVDLTLGGTRTDQQIIQDLLDQGNLKVDP</sequence>
<dbReference type="InterPro" id="IPR019960">
    <property type="entry name" value="T1SS_VCA0849"/>
</dbReference>